<dbReference type="Gene3D" id="1.10.10.10">
    <property type="entry name" value="Winged helix-like DNA-binding domain superfamily/Winged helix DNA-binding domain"/>
    <property type="match status" value="1"/>
</dbReference>
<dbReference type="EMBL" id="CABVII010000010">
    <property type="protein sequence ID" value="VVO97773.1"/>
    <property type="molecule type" value="Genomic_DNA"/>
</dbReference>
<sequence>MSETPCWRRLKRLEENGFISRYEAVLNKEALGYGIKAFVQLSVDAHTVEATRELEEKIKSHSGVFSFHNVTGDCDFIIQLICKNIDDYSFFIDKTLRDIPSIRKIKTFISLREITQNNHLNI</sequence>
<gene>
    <name evidence="4" type="primary">lrp_3</name>
    <name evidence="4" type="ORF">PS862_02681</name>
</gene>
<dbReference type="GO" id="GO:0043565">
    <property type="term" value="F:sequence-specific DNA binding"/>
    <property type="evidence" value="ECO:0007669"/>
    <property type="project" value="InterPro"/>
</dbReference>
<keyword evidence="3" id="KW-0804">Transcription</keyword>
<dbReference type="InterPro" id="IPR036388">
    <property type="entry name" value="WH-like_DNA-bd_sf"/>
</dbReference>
<dbReference type="AlphaFoldDB" id="A0A5E6TJ12"/>
<dbReference type="Pfam" id="PF01037">
    <property type="entry name" value="AsnC_trans_reg"/>
    <property type="match status" value="1"/>
</dbReference>
<dbReference type="Pfam" id="PF13412">
    <property type="entry name" value="HTH_24"/>
    <property type="match status" value="1"/>
</dbReference>
<evidence type="ECO:0000256" key="1">
    <source>
        <dbReference type="ARBA" id="ARBA00023015"/>
    </source>
</evidence>
<dbReference type="PANTHER" id="PTHR30154:SF34">
    <property type="entry name" value="TRANSCRIPTIONAL REGULATOR AZLB"/>
    <property type="match status" value="1"/>
</dbReference>
<dbReference type="InterPro" id="IPR011008">
    <property type="entry name" value="Dimeric_a/b-barrel"/>
</dbReference>
<dbReference type="Proteomes" id="UP000385207">
    <property type="component" value="Unassembled WGS sequence"/>
</dbReference>
<dbReference type="SUPFAM" id="SSF54909">
    <property type="entry name" value="Dimeric alpha+beta barrel"/>
    <property type="match status" value="1"/>
</dbReference>
<dbReference type="InterPro" id="IPR000485">
    <property type="entry name" value="AsnC-type_HTH_dom"/>
</dbReference>
<dbReference type="InterPro" id="IPR036390">
    <property type="entry name" value="WH_DNA-bd_sf"/>
</dbReference>
<dbReference type="Gene3D" id="3.30.70.920">
    <property type="match status" value="1"/>
</dbReference>
<evidence type="ECO:0000313" key="4">
    <source>
        <dbReference type="EMBL" id="VVO97773.1"/>
    </source>
</evidence>
<accession>A0A5E6TJ12</accession>
<evidence type="ECO:0000256" key="2">
    <source>
        <dbReference type="ARBA" id="ARBA00023125"/>
    </source>
</evidence>
<keyword evidence="1" id="KW-0805">Transcription regulation</keyword>
<dbReference type="PANTHER" id="PTHR30154">
    <property type="entry name" value="LEUCINE-RESPONSIVE REGULATORY PROTEIN"/>
    <property type="match status" value="1"/>
</dbReference>
<dbReference type="InterPro" id="IPR019887">
    <property type="entry name" value="Tscrpt_reg_AsnC/Lrp_C"/>
</dbReference>
<dbReference type="GO" id="GO:0043200">
    <property type="term" value="P:response to amino acid"/>
    <property type="evidence" value="ECO:0007669"/>
    <property type="project" value="TreeGrafter"/>
</dbReference>
<dbReference type="PROSITE" id="PS50956">
    <property type="entry name" value="HTH_ASNC_2"/>
    <property type="match status" value="1"/>
</dbReference>
<name>A0A5E6TJ12_PSEFL</name>
<keyword evidence="2" id="KW-0238">DNA-binding</keyword>
<proteinExistence type="predicted"/>
<evidence type="ECO:0000313" key="5">
    <source>
        <dbReference type="Proteomes" id="UP000385207"/>
    </source>
</evidence>
<dbReference type="GO" id="GO:0005829">
    <property type="term" value="C:cytosol"/>
    <property type="evidence" value="ECO:0007669"/>
    <property type="project" value="TreeGrafter"/>
</dbReference>
<dbReference type="InterPro" id="IPR019888">
    <property type="entry name" value="Tscrpt_reg_AsnC-like"/>
</dbReference>
<organism evidence="4 5">
    <name type="scientific">Pseudomonas fluorescens</name>
    <dbReference type="NCBI Taxonomy" id="294"/>
    <lineage>
        <taxon>Bacteria</taxon>
        <taxon>Pseudomonadati</taxon>
        <taxon>Pseudomonadota</taxon>
        <taxon>Gammaproteobacteria</taxon>
        <taxon>Pseudomonadales</taxon>
        <taxon>Pseudomonadaceae</taxon>
        <taxon>Pseudomonas</taxon>
    </lineage>
</organism>
<reference evidence="4 5" key="1">
    <citation type="submission" date="2019-09" db="EMBL/GenBank/DDBJ databases">
        <authorList>
            <person name="Chandra G."/>
            <person name="Truman W A."/>
        </authorList>
    </citation>
    <scope>NUCLEOTIDE SEQUENCE [LARGE SCALE GENOMIC DNA]</scope>
    <source>
        <strain evidence="4">PS862</strain>
    </source>
</reference>
<dbReference type="SUPFAM" id="SSF46785">
    <property type="entry name" value="Winged helix' DNA-binding domain"/>
    <property type="match status" value="1"/>
</dbReference>
<evidence type="ECO:0000256" key="3">
    <source>
        <dbReference type="ARBA" id="ARBA00023163"/>
    </source>
</evidence>
<protein>
    <submittedName>
        <fullName evidence="4">Leucine-responsive regulatory protein</fullName>
    </submittedName>
</protein>
<dbReference type="SMART" id="SM00344">
    <property type="entry name" value="HTH_ASNC"/>
    <property type="match status" value="1"/>
</dbReference>